<dbReference type="Proteomes" id="UP000321947">
    <property type="component" value="Unassembled WGS sequence"/>
</dbReference>
<feature type="domain" description="Reverse transcriptase Ty1/copia-type" evidence="1">
    <location>
        <begin position="89"/>
        <end position="188"/>
    </location>
</feature>
<evidence type="ECO:0000313" key="2">
    <source>
        <dbReference type="EMBL" id="KAA0067320.1"/>
    </source>
</evidence>
<dbReference type="OrthoDB" id="912875at2759"/>
<gene>
    <name evidence="3" type="ORF">E5676_scaffold615G00230</name>
    <name evidence="2" type="ORF">E6C27_scaffold179G00260</name>
</gene>
<evidence type="ECO:0000313" key="5">
    <source>
        <dbReference type="Proteomes" id="UP000321947"/>
    </source>
</evidence>
<accession>A0A5A7VJC2</accession>
<dbReference type="AlphaFoldDB" id="A0A5A7VJC2"/>
<evidence type="ECO:0000313" key="3">
    <source>
        <dbReference type="EMBL" id="TYK08996.1"/>
    </source>
</evidence>
<evidence type="ECO:0000259" key="1">
    <source>
        <dbReference type="Pfam" id="PF07727"/>
    </source>
</evidence>
<evidence type="ECO:0000313" key="4">
    <source>
        <dbReference type="Proteomes" id="UP000321393"/>
    </source>
</evidence>
<organism evidence="2 4">
    <name type="scientific">Cucumis melo var. makuwa</name>
    <name type="common">Oriental melon</name>
    <dbReference type="NCBI Taxonomy" id="1194695"/>
    <lineage>
        <taxon>Eukaryota</taxon>
        <taxon>Viridiplantae</taxon>
        <taxon>Streptophyta</taxon>
        <taxon>Embryophyta</taxon>
        <taxon>Tracheophyta</taxon>
        <taxon>Spermatophyta</taxon>
        <taxon>Magnoliopsida</taxon>
        <taxon>eudicotyledons</taxon>
        <taxon>Gunneridae</taxon>
        <taxon>Pentapetalae</taxon>
        <taxon>rosids</taxon>
        <taxon>fabids</taxon>
        <taxon>Cucurbitales</taxon>
        <taxon>Cucurbitaceae</taxon>
        <taxon>Benincaseae</taxon>
        <taxon>Cucumis</taxon>
    </lineage>
</organism>
<comment type="caution">
    <text evidence="2">The sequence shown here is derived from an EMBL/GenBank/DDBJ whole genome shotgun (WGS) entry which is preliminary data.</text>
</comment>
<dbReference type="Pfam" id="PF07727">
    <property type="entry name" value="RVT_2"/>
    <property type="match status" value="2"/>
</dbReference>
<protein>
    <submittedName>
        <fullName evidence="2 3">Mitochondrial protein</fullName>
    </submittedName>
</protein>
<dbReference type="InterPro" id="IPR043502">
    <property type="entry name" value="DNA/RNA_pol_sf"/>
</dbReference>
<dbReference type="SUPFAM" id="SSF56672">
    <property type="entry name" value="DNA/RNA polymerases"/>
    <property type="match status" value="1"/>
</dbReference>
<dbReference type="EMBL" id="SSTD01012000">
    <property type="protein sequence ID" value="TYK08996.1"/>
    <property type="molecule type" value="Genomic_DNA"/>
</dbReference>
<feature type="domain" description="Reverse transcriptase Ty1/copia-type" evidence="1">
    <location>
        <begin position="190"/>
        <end position="264"/>
    </location>
</feature>
<proteinExistence type="predicted"/>
<name>A0A5A7VJC2_CUCMM</name>
<reference evidence="4 5" key="1">
    <citation type="submission" date="2019-08" db="EMBL/GenBank/DDBJ databases">
        <title>Draft genome sequences of two oriental melons (Cucumis melo L. var makuwa).</title>
        <authorList>
            <person name="Kwon S.-Y."/>
        </authorList>
    </citation>
    <scope>NUCLEOTIDE SEQUENCE [LARGE SCALE GENOMIC DNA]</scope>
    <source>
        <strain evidence="5">cv. Chang Bougi</strain>
        <strain evidence="4">cv. SW 3</strain>
        <tissue evidence="2">Leaf</tissue>
    </source>
</reference>
<dbReference type="EMBL" id="SSTE01000555">
    <property type="protein sequence ID" value="KAA0067320.1"/>
    <property type="molecule type" value="Genomic_DNA"/>
</dbReference>
<dbReference type="InterPro" id="IPR013103">
    <property type="entry name" value="RVT_2"/>
</dbReference>
<sequence length="352" mass="39586">MDTNVTHQSLNVSSIVDTGNAIDVFTTNAPTPRNTHAMQTREKSGIFKPKAFHITTTIPTLTSYTETSKYPEWRNAMCEEFNALQAQGTWSLVPRHPSMNIVGYKWVFRIKYNPDGSVARHKARLVAKDYHQIHSFDFDETFSPVVKKPTIRIILSLAAQYSWSLTQLDVKNAFLHNILTETVYMSQPTDDIMVTGSDSSYISLLKTQLALEFQISDLGPLKYFLGLEIHSLHNWLLVKQAKYLNDLLHTSGMISAKSCTTPMSPSLDLYTTAPPFNDSSLYRKLVDALPPDSLPSLALNQSPGLLKSNLQSLVLPQKQNIVFSPLLLLIFTGYDNFSVISVFEKNFTNTMV</sequence>
<dbReference type="Proteomes" id="UP000321393">
    <property type="component" value="Unassembled WGS sequence"/>
</dbReference>
<dbReference type="STRING" id="1194695.A0A5A7VJC2"/>